<gene>
    <name evidence="3" type="ORF">FHS75_001896</name>
</gene>
<dbReference type="SUPFAM" id="SSF56925">
    <property type="entry name" value="OMPA-like"/>
    <property type="match status" value="1"/>
</dbReference>
<feature type="chain" id="PRO_5030580900" evidence="2">
    <location>
        <begin position="23"/>
        <end position="223"/>
    </location>
</feature>
<comment type="caution">
    <text evidence="3">The sequence shown here is derived from an EMBL/GenBank/DDBJ whole genome shotgun (WGS) entry which is preliminary data.</text>
</comment>
<dbReference type="PANTHER" id="PTHR36920">
    <property type="match status" value="1"/>
</dbReference>
<dbReference type="PANTHER" id="PTHR36920:SF1">
    <property type="entry name" value="OUTER MEMBRANE PROTEIN W"/>
    <property type="match status" value="1"/>
</dbReference>
<evidence type="ECO:0000256" key="1">
    <source>
        <dbReference type="ARBA" id="ARBA00009330"/>
    </source>
</evidence>
<keyword evidence="4" id="KW-1185">Reference proteome</keyword>
<dbReference type="Proteomes" id="UP000522081">
    <property type="component" value="Unassembled WGS sequence"/>
</dbReference>
<dbReference type="InterPro" id="IPR005618">
    <property type="entry name" value="OMPW"/>
</dbReference>
<proteinExistence type="inferred from homology"/>
<dbReference type="RefSeq" id="WP_179407488.1">
    <property type="nucleotide sequence ID" value="NZ_BMGF01000003.1"/>
</dbReference>
<evidence type="ECO:0000313" key="3">
    <source>
        <dbReference type="EMBL" id="NYH95567.1"/>
    </source>
</evidence>
<reference evidence="3 4" key="1">
    <citation type="submission" date="2020-07" db="EMBL/GenBank/DDBJ databases">
        <title>Genomic Encyclopedia of Type Strains, Phase IV (KMG-IV): sequencing the most valuable type-strain genomes for metagenomic binning, comparative biology and taxonomic classification.</title>
        <authorList>
            <person name="Goeker M."/>
        </authorList>
    </citation>
    <scope>NUCLEOTIDE SEQUENCE [LARGE SCALE GENOMIC DNA]</scope>
    <source>
        <strain evidence="3 4">DSM 29043</strain>
    </source>
</reference>
<protein>
    <submittedName>
        <fullName evidence="3">Outer membrane protein</fullName>
    </submittedName>
</protein>
<dbReference type="Pfam" id="PF03922">
    <property type="entry name" value="OmpW"/>
    <property type="match status" value="1"/>
</dbReference>
<dbReference type="AlphaFoldDB" id="A0A7Y9XW19"/>
<dbReference type="EMBL" id="JACBZF010000003">
    <property type="protein sequence ID" value="NYH95567.1"/>
    <property type="molecule type" value="Genomic_DNA"/>
</dbReference>
<accession>A0A7Y9XW19</accession>
<feature type="signal peptide" evidence="2">
    <location>
        <begin position="1"/>
        <end position="22"/>
    </location>
</feature>
<organism evidence="3 4">
    <name type="scientific">Novosphingobium marinum</name>
    <dbReference type="NCBI Taxonomy" id="1514948"/>
    <lineage>
        <taxon>Bacteria</taxon>
        <taxon>Pseudomonadati</taxon>
        <taxon>Pseudomonadota</taxon>
        <taxon>Alphaproteobacteria</taxon>
        <taxon>Sphingomonadales</taxon>
        <taxon>Sphingomonadaceae</taxon>
        <taxon>Novosphingobium</taxon>
    </lineage>
</organism>
<dbReference type="GO" id="GO:0055085">
    <property type="term" value="P:transmembrane transport"/>
    <property type="evidence" value="ECO:0007669"/>
    <property type="project" value="TreeGrafter"/>
</dbReference>
<dbReference type="GO" id="GO:0019867">
    <property type="term" value="C:outer membrane"/>
    <property type="evidence" value="ECO:0007669"/>
    <property type="project" value="InterPro"/>
</dbReference>
<name>A0A7Y9XW19_9SPHN</name>
<evidence type="ECO:0000256" key="2">
    <source>
        <dbReference type="SAM" id="SignalP"/>
    </source>
</evidence>
<comment type="similarity">
    <text evidence="1">Belongs to the OmpW/AlkL family.</text>
</comment>
<evidence type="ECO:0000313" key="4">
    <source>
        <dbReference type="Proteomes" id="UP000522081"/>
    </source>
</evidence>
<keyword evidence="2" id="KW-0732">Signal</keyword>
<sequence length="223" mass="23352">MRKLTLLAALAAATAFTAPAHAGDPNGKLQVKLLGTGVLVDGEITEVRNDPLALTPGAQTDINNNVIPTVAIEYYATPSVSVETICCLTQHHASGVGALEGAALIDHIMILPATVTLKYHLNAGPVKPYVGVGPSVFFFIDEKPGATAAALGVDRVKLSNKVGFALQAGLDIPVNDTGLGISVDGKKYFMDTVAHFEAGGTEVLTTEHKLDPWVVSAGVYYRF</sequence>
<dbReference type="Gene3D" id="2.40.160.20">
    <property type="match status" value="1"/>
</dbReference>
<dbReference type="InterPro" id="IPR011250">
    <property type="entry name" value="OMP/PagP_B-barrel"/>
</dbReference>